<dbReference type="InterPro" id="IPR051139">
    <property type="entry name" value="Mediator_complx_sub13"/>
</dbReference>
<organism evidence="14 15">
    <name type="scientific">Sugiyamaella lignohabitans</name>
    <dbReference type="NCBI Taxonomy" id="796027"/>
    <lineage>
        <taxon>Eukaryota</taxon>
        <taxon>Fungi</taxon>
        <taxon>Dikarya</taxon>
        <taxon>Ascomycota</taxon>
        <taxon>Saccharomycotina</taxon>
        <taxon>Dipodascomycetes</taxon>
        <taxon>Dipodascales</taxon>
        <taxon>Trichomonascaceae</taxon>
        <taxon>Sugiyamaella</taxon>
    </lineage>
</organism>
<dbReference type="OrthoDB" id="103819at2759"/>
<dbReference type="InterPro" id="IPR009401">
    <property type="entry name" value="Med13_C"/>
</dbReference>
<evidence type="ECO:0000256" key="8">
    <source>
        <dbReference type="ARBA" id="ARBA00023242"/>
    </source>
</evidence>
<keyword evidence="8 10" id="KW-0539">Nucleus</keyword>
<comment type="similarity">
    <text evidence="2 10">Belongs to the Mediator complex subunit 13 family.</text>
</comment>
<dbReference type="GeneID" id="30034629"/>
<evidence type="ECO:0000259" key="13">
    <source>
        <dbReference type="Pfam" id="PF11597"/>
    </source>
</evidence>
<feature type="compositionally biased region" description="Low complexity" evidence="11">
    <location>
        <begin position="1192"/>
        <end position="1209"/>
    </location>
</feature>
<evidence type="ECO:0000256" key="1">
    <source>
        <dbReference type="ARBA" id="ARBA00004123"/>
    </source>
</evidence>
<dbReference type="KEGG" id="slb:AWJ20_2690"/>
<evidence type="ECO:0000256" key="5">
    <source>
        <dbReference type="ARBA" id="ARBA00023015"/>
    </source>
</evidence>
<dbReference type="Pfam" id="PF06333">
    <property type="entry name" value="Med13_C"/>
    <property type="match status" value="1"/>
</dbReference>
<evidence type="ECO:0000256" key="3">
    <source>
        <dbReference type="ARBA" id="ARBA00019618"/>
    </source>
</evidence>
<evidence type="ECO:0000313" key="15">
    <source>
        <dbReference type="Proteomes" id="UP000189580"/>
    </source>
</evidence>
<evidence type="ECO:0000313" key="14">
    <source>
        <dbReference type="EMBL" id="ANB15070.1"/>
    </source>
</evidence>
<keyword evidence="6 10" id="KW-0010">Activator</keyword>
<dbReference type="Pfam" id="PF11597">
    <property type="entry name" value="Med13_N"/>
    <property type="match status" value="1"/>
</dbReference>
<dbReference type="InterPro" id="IPR021643">
    <property type="entry name" value="Mediator_Med13_N"/>
</dbReference>
<feature type="compositionally biased region" description="Low complexity" evidence="11">
    <location>
        <begin position="1165"/>
        <end position="1185"/>
    </location>
</feature>
<comment type="function">
    <text evidence="10">Component of the SRB8-11 complex. The SRB8-11 complex is a regulatory module of the Mediator complex which is itself involved in regulation of basal and activated RNA polymerase II-dependent transcription. The SRB8-11 complex may be involved in the transcriptional repression of a subset of genes regulated by Mediator. It may inhibit the association of the Mediator complex with RNA polymerase II to form the holoenzyme complex.</text>
</comment>
<keyword evidence="5 10" id="KW-0805">Transcription regulation</keyword>
<dbReference type="Proteomes" id="UP000189580">
    <property type="component" value="Chromosome b"/>
</dbReference>
<name>A0A161HGX7_9ASCO</name>
<dbReference type="RefSeq" id="XP_018737547.1">
    <property type="nucleotide sequence ID" value="XM_018879651.1"/>
</dbReference>
<feature type="compositionally biased region" description="Basic and acidic residues" evidence="11">
    <location>
        <begin position="539"/>
        <end position="553"/>
    </location>
</feature>
<feature type="region of interest" description="Disordered" evidence="11">
    <location>
        <begin position="613"/>
        <end position="650"/>
    </location>
</feature>
<feature type="region of interest" description="Disordered" evidence="11">
    <location>
        <begin position="1165"/>
        <end position="1209"/>
    </location>
</feature>
<proteinExistence type="inferred from homology"/>
<dbReference type="EMBL" id="CP014503">
    <property type="protein sequence ID" value="ANB15070.1"/>
    <property type="molecule type" value="Genomic_DNA"/>
</dbReference>
<feature type="region of interest" description="Disordered" evidence="11">
    <location>
        <begin position="513"/>
        <end position="554"/>
    </location>
</feature>
<accession>A0A161HGX7</accession>
<feature type="region of interest" description="Disordered" evidence="11">
    <location>
        <begin position="383"/>
        <end position="436"/>
    </location>
</feature>
<evidence type="ECO:0000256" key="2">
    <source>
        <dbReference type="ARBA" id="ARBA00009354"/>
    </source>
</evidence>
<evidence type="ECO:0000256" key="11">
    <source>
        <dbReference type="SAM" id="MobiDB-lite"/>
    </source>
</evidence>
<gene>
    <name evidence="14" type="ORF">AWJ20_2690</name>
</gene>
<dbReference type="GO" id="GO:0045944">
    <property type="term" value="P:positive regulation of transcription by RNA polymerase II"/>
    <property type="evidence" value="ECO:0007669"/>
    <property type="project" value="TreeGrafter"/>
</dbReference>
<evidence type="ECO:0000256" key="4">
    <source>
        <dbReference type="ARBA" id="ARBA00022491"/>
    </source>
</evidence>
<evidence type="ECO:0000256" key="9">
    <source>
        <dbReference type="ARBA" id="ARBA00032008"/>
    </source>
</evidence>
<evidence type="ECO:0000259" key="12">
    <source>
        <dbReference type="Pfam" id="PF06333"/>
    </source>
</evidence>
<feature type="domain" description="Mediator complex subunit Med13 C-terminal" evidence="12">
    <location>
        <begin position="1043"/>
        <end position="1404"/>
    </location>
</feature>
<feature type="compositionally biased region" description="Acidic residues" evidence="11">
    <location>
        <begin position="617"/>
        <end position="629"/>
    </location>
</feature>
<sequence length="1416" mass="152503">MNNELWTFSFDQPASLPSPSKAYNLTETSTGLFLASTLVTSAGSGLDSSASTGVGSRAASSVGNVGVSMGASPGVGVGVVGVGVVGDGVDVNNGVGIAGGIGSAISNAMGNAIGQSPNSANGISMSPMPVPVSTLSSISNTATTPGAYLPFISAIRSLVCANLSSPTLFLPFGQSLLSVNGQKLLHIDPILTPMGELIIKEYCEQVPLIPLKEFKGYIQADNNTLMSSPLHVYLAPSALSGLVIEKSLKAPTSANISQFLSLLELATNADFASSEKYPFKEWVKIRLASSNKDVIWPADLCFTIITKNNGLEQSDMDWTRNEFIFDEAETQIETSKSALAKPHLSNNSANPQISSTGSQPGQNNNRQQSNSLMHRTNLALSSEGELKGSMSNVYPTPPDPQGRLERPNTNFASTSDSNANNETNWVTPGATVPNETWGDLDEELFGDDQEITEADFNFFDQPEEHEMVSSAMQVDDGNISVTPLKSELANDNAMSQKPPEADVEMTLEPNIREKYNDDQSKSVVPQVKIESDSSQESAPAKREPRVKIEEPRLTKNSIINERDFHKEVKLDFPSVEGPPSKRRKSVFAALNFNTLISSGLDAKYHAGGRFYVPDPDASNDDDMSSDSDSDISNGGPADNPENTGSLDGKIATPESRQMTSISGNLANGDHLLDYTSSWLHLMAQSLVVNNISQRTGYGVKLARLGDDTKLPTLLEQIVWDSGMFSELVNPPPTLEVPDTTVVRKTLALFPSLSNITLADLMHMSNTLSSPNSTTADLKGGNGGGVAMGNDVKSPHPQDQSLRNDQKRQDMIGASKMGPVSGATNSNSNHHARAEALSKLIPNEAFPISPPLFSIRRLNQPMKARAPILRFWKIFGLNPKHGAKDIILLMLCPAGNGIIHACQAYNDFFRNTYEGCGLGNVELGEFSNYRDGIIPVLNSGDDATFYSAISEIDSLAESVTDKTVVILTACRTNDTAMIISVNNAIFNLRQRNGVVWQAIDLEKIAQEDTIVVPSQSSTVKLALVIYDKCLDYSIGSSRFLCRTAPSFTLSRMPPPKISFKLTTDPPSNLMDEDSLLHVSYALSQDGRWVSVAWSDQWGVISMVDAICLKRPGSRLRGLEEVCAEIWDKTISIANSRSIHWRVILAKVGTKMDGKELNMWLRLSESTSGSNNNNGNGNGNNNSNNSGSGTGANIPHSSHGSPSAAVSNSSSRNSNISFLYVVSVYYNAPLVIQGNSVFPYEKFFEVSNRPAASNLEKTPVTPQRGMGEMESPDMYGINIATPSSGGHNPVEADKQQHDTTDDIVMVDVKDDAYGVLLHDSALQLVQGSVDQGETAVSKPAIVGLLLKPPTHGTRQLLRLQVSMVHSPTSAPMMMKSLLVQYRRLATLGEATGVSCNSTVVPWHVDACTKMLQFLNHIE</sequence>
<keyword evidence="4 10" id="KW-0678">Repressor</keyword>
<feature type="compositionally biased region" description="Polar residues" evidence="11">
    <location>
        <begin position="407"/>
        <end position="426"/>
    </location>
</feature>
<evidence type="ECO:0000256" key="10">
    <source>
        <dbReference type="RuleBase" id="RU364134"/>
    </source>
</evidence>
<keyword evidence="15" id="KW-1185">Reference proteome</keyword>
<feature type="domain" description="Mediator complex subunit Med13 N-terminal" evidence="13">
    <location>
        <begin position="2"/>
        <end position="303"/>
    </location>
</feature>
<dbReference type="PANTHER" id="PTHR48249:SF3">
    <property type="entry name" value="MEDIATOR OF RNA POLYMERASE II TRANSCRIPTION SUBUNIT 13"/>
    <property type="match status" value="1"/>
</dbReference>
<comment type="subcellular location">
    <subcellularLocation>
        <location evidence="1 10">Nucleus</location>
    </subcellularLocation>
</comment>
<reference evidence="14 15" key="1">
    <citation type="submission" date="2016-02" db="EMBL/GenBank/DDBJ databases">
        <title>Complete genome sequence and transcriptome regulation of the pentose utilising yeast Sugiyamaella lignohabitans.</title>
        <authorList>
            <person name="Bellasio M."/>
            <person name="Peymann A."/>
            <person name="Valli M."/>
            <person name="Sipitzky M."/>
            <person name="Graf A."/>
            <person name="Sauer M."/>
            <person name="Marx H."/>
            <person name="Mattanovich D."/>
        </authorList>
    </citation>
    <scope>NUCLEOTIDE SEQUENCE [LARGE SCALE GENOMIC DNA]</scope>
    <source>
        <strain evidence="14 15">CBS 10342</strain>
    </source>
</reference>
<keyword evidence="7 10" id="KW-0804">Transcription</keyword>
<evidence type="ECO:0000256" key="6">
    <source>
        <dbReference type="ARBA" id="ARBA00023159"/>
    </source>
</evidence>
<dbReference type="PANTHER" id="PTHR48249">
    <property type="entry name" value="MEDIATOR OF RNA POLYMERASE II TRANSCRIPTION SUBUNIT 13"/>
    <property type="match status" value="1"/>
</dbReference>
<feature type="region of interest" description="Disordered" evidence="11">
    <location>
        <begin position="338"/>
        <end position="370"/>
    </location>
</feature>
<dbReference type="GO" id="GO:0016592">
    <property type="term" value="C:mediator complex"/>
    <property type="evidence" value="ECO:0007669"/>
    <property type="project" value="InterPro"/>
</dbReference>
<dbReference type="GO" id="GO:0003713">
    <property type="term" value="F:transcription coactivator activity"/>
    <property type="evidence" value="ECO:0007669"/>
    <property type="project" value="TreeGrafter"/>
</dbReference>
<feature type="region of interest" description="Disordered" evidence="11">
    <location>
        <begin position="779"/>
        <end position="803"/>
    </location>
</feature>
<protein>
    <recommendedName>
        <fullName evidence="3 10">Mediator of RNA polymerase II transcription subunit 13</fullName>
    </recommendedName>
    <alternativeName>
        <fullName evidence="9 10">Mediator complex subunit 13</fullName>
    </alternativeName>
</protein>
<comment type="subunit">
    <text evidence="10">Component of the SRB8-11 complex, which itself associates with the Mediator complex.</text>
</comment>
<evidence type="ECO:0000256" key="7">
    <source>
        <dbReference type="ARBA" id="ARBA00023163"/>
    </source>
</evidence>
<feature type="compositionally biased region" description="Polar residues" evidence="11">
    <location>
        <begin position="344"/>
        <end position="370"/>
    </location>
</feature>